<evidence type="ECO:0000313" key="4">
    <source>
        <dbReference type="EMBL" id="VDK46277.1"/>
    </source>
</evidence>
<dbReference type="PROSITE" id="PS50082">
    <property type="entry name" value="WD_REPEATS_2"/>
    <property type="match status" value="1"/>
</dbReference>
<evidence type="ECO:0000256" key="1">
    <source>
        <dbReference type="ARBA" id="ARBA00022574"/>
    </source>
</evidence>
<protein>
    <submittedName>
        <fullName evidence="6">WD_REPEATS_REGION domain-containing protein</fullName>
    </submittedName>
</protein>
<dbReference type="InterPro" id="IPR015943">
    <property type="entry name" value="WD40/YVTN_repeat-like_dom_sf"/>
</dbReference>
<evidence type="ECO:0000256" key="3">
    <source>
        <dbReference type="PROSITE-ProRule" id="PRU00221"/>
    </source>
</evidence>
<keyword evidence="1 3" id="KW-0853">WD repeat</keyword>
<dbReference type="SMART" id="SM00320">
    <property type="entry name" value="WD40"/>
    <property type="match status" value="5"/>
</dbReference>
<evidence type="ECO:0000256" key="2">
    <source>
        <dbReference type="ARBA" id="ARBA00022737"/>
    </source>
</evidence>
<evidence type="ECO:0000313" key="6">
    <source>
        <dbReference type="WBParaSite" id="GPUH_0000463001-mRNA-1"/>
    </source>
</evidence>
<dbReference type="InterPro" id="IPR001680">
    <property type="entry name" value="WD40_rpt"/>
</dbReference>
<sequence length="232" mass="25204">MGGRVIFVDTWKVVRSFKEHTGTVVSLALASNDEFLVTGSGEFVVMVWDLSTGELAVRLAGLMAPVSCITMTSNDAFVAVACEDETLRVFGTVSGQELHELSGHDGKVVAMVAAHDDCQLFAATVAKIYIFDIHNGKLLDILNCVNVQPVTSLKITSDNYFLLSACGDRIDIWNIQNQNREISATNDDQGVVTGICMSRDEKTAACATSYGVVALWDLDICQCICTVRNHLF</sequence>
<dbReference type="AlphaFoldDB" id="A0A183D7D2"/>
<keyword evidence="5" id="KW-1185">Reference proteome</keyword>
<dbReference type="PANTHER" id="PTHR44019">
    <property type="entry name" value="WD REPEAT-CONTAINING PROTEIN 55"/>
    <property type="match status" value="1"/>
</dbReference>
<dbReference type="PANTHER" id="PTHR44019:SF8">
    <property type="entry name" value="POC1 CENTRIOLAR PROTEIN HOMOLOG"/>
    <property type="match status" value="1"/>
</dbReference>
<feature type="repeat" description="WD" evidence="3">
    <location>
        <begin position="17"/>
        <end position="58"/>
    </location>
</feature>
<dbReference type="SUPFAM" id="SSF50978">
    <property type="entry name" value="WD40 repeat-like"/>
    <property type="match status" value="1"/>
</dbReference>
<dbReference type="PROSITE" id="PS50294">
    <property type="entry name" value="WD_REPEATS_REGION"/>
    <property type="match status" value="1"/>
</dbReference>
<keyword evidence="2" id="KW-0677">Repeat</keyword>
<reference evidence="4 5" key="2">
    <citation type="submission" date="2018-11" db="EMBL/GenBank/DDBJ databases">
        <authorList>
            <consortium name="Pathogen Informatics"/>
        </authorList>
    </citation>
    <scope>NUCLEOTIDE SEQUENCE [LARGE SCALE GENOMIC DNA]</scope>
</reference>
<dbReference type="WBParaSite" id="GPUH_0000463001-mRNA-1">
    <property type="protein sequence ID" value="GPUH_0000463001-mRNA-1"/>
    <property type="gene ID" value="GPUH_0000463001"/>
</dbReference>
<dbReference type="Gene3D" id="2.130.10.10">
    <property type="entry name" value="YVTN repeat-like/Quinoprotein amine dehydrogenase"/>
    <property type="match status" value="1"/>
</dbReference>
<accession>A0A183D7D2</accession>
<dbReference type="InterPro" id="IPR050505">
    <property type="entry name" value="WDR55/POC1"/>
</dbReference>
<reference evidence="6" key="1">
    <citation type="submission" date="2016-06" db="UniProtKB">
        <authorList>
            <consortium name="WormBaseParasite"/>
        </authorList>
    </citation>
    <scope>IDENTIFICATION</scope>
</reference>
<name>A0A183D7D2_9BILA</name>
<dbReference type="InterPro" id="IPR036322">
    <property type="entry name" value="WD40_repeat_dom_sf"/>
</dbReference>
<proteinExistence type="predicted"/>
<dbReference type="EMBL" id="UYRT01008953">
    <property type="protein sequence ID" value="VDK46277.1"/>
    <property type="molecule type" value="Genomic_DNA"/>
</dbReference>
<evidence type="ECO:0000313" key="5">
    <source>
        <dbReference type="Proteomes" id="UP000271098"/>
    </source>
</evidence>
<organism evidence="6">
    <name type="scientific">Gongylonema pulchrum</name>
    <dbReference type="NCBI Taxonomy" id="637853"/>
    <lineage>
        <taxon>Eukaryota</taxon>
        <taxon>Metazoa</taxon>
        <taxon>Ecdysozoa</taxon>
        <taxon>Nematoda</taxon>
        <taxon>Chromadorea</taxon>
        <taxon>Rhabditida</taxon>
        <taxon>Spirurina</taxon>
        <taxon>Spiruromorpha</taxon>
        <taxon>Spiruroidea</taxon>
        <taxon>Gongylonematidae</taxon>
        <taxon>Gongylonema</taxon>
    </lineage>
</organism>
<gene>
    <name evidence="4" type="ORF">GPUH_LOCUS4623</name>
</gene>
<dbReference type="Pfam" id="PF00400">
    <property type="entry name" value="WD40"/>
    <property type="match status" value="1"/>
</dbReference>
<dbReference type="Proteomes" id="UP000271098">
    <property type="component" value="Unassembled WGS sequence"/>
</dbReference>
<dbReference type="OrthoDB" id="9990676at2759"/>